<name>A0A1G6DC27_9GAMM</name>
<dbReference type="Pfam" id="PF00625">
    <property type="entry name" value="Guanylate_kin"/>
    <property type="match status" value="1"/>
</dbReference>
<dbReference type="GO" id="GO:0005524">
    <property type="term" value="F:ATP binding"/>
    <property type="evidence" value="ECO:0007669"/>
    <property type="project" value="UniProtKB-UniRule"/>
</dbReference>
<dbReference type="OrthoDB" id="9808150at2"/>
<protein>
    <recommendedName>
        <fullName evidence="4 11">Guanylate kinase</fullName>
        <ecNumber evidence="3 11">2.7.4.8</ecNumber>
    </recommendedName>
    <alternativeName>
        <fullName evidence="10 11">GMP kinase</fullName>
    </alternativeName>
</protein>
<comment type="catalytic activity">
    <reaction evidence="11">
        <text>GMP + ATP = GDP + ADP</text>
        <dbReference type="Rhea" id="RHEA:20780"/>
        <dbReference type="ChEBI" id="CHEBI:30616"/>
        <dbReference type="ChEBI" id="CHEBI:58115"/>
        <dbReference type="ChEBI" id="CHEBI:58189"/>
        <dbReference type="ChEBI" id="CHEBI:456216"/>
        <dbReference type="EC" id="2.7.4.8"/>
    </reaction>
</comment>
<comment type="subcellular location">
    <subcellularLocation>
        <location evidence="1 11">Cytoplasm</location>
    </subcellularLocation>
</comment>
<keyword evidence="9 11" id="KW-0067">ATP-binding</keyword>
<dbReference type="NCBIfam" id="TIGR03263">
    <property type="entry name" value="guanyl_kin"/>
    <property type="match status" value="1"/>
</dbReference>
<dbReference type="EC" id="2.7.4.8" evidence="3 11"/>
<dbReference type="PANTHER" id="PTHR23117">
    <property type="entry name" value="GUANYLATE KINASE-RELATED"/>
    <property type="match status" value="1"/>
</dbReference>
<dbReference type="InterPro" id="IPR008145">
    <property type="entry name" value="GK/Ca_channel_bsu"/>
</dbReference>
<reference evidence="14" key="1">
    <citation type="submission" date="2016-10" db="EMBL/GenBank/DDBJ databases">
        <authorList>
            <person name="Varghese N."/>
            <person name="Submissions S."/>
        </authorList>
    </citation>
    <scope>NUCLEOTIDE SEQUENCE [LARGE SCALE GENOMIC DNA]</scope>
    <source>
        <strain evidence="14">CGMCC 1.10824</strain>
    </source>
</reference>
<evidence type="ECO:0000256" key="7">
    <source>
        <dbReference type="ARBA" id="ARBA00022741"/>
    </source>
</evidence>
<evidence type="ECO:0000256" key="11">
    <source>
        <dbReference type="HAMAP-Rule" id="MF_00328"/>
    </source>
</evidence>
<dbReference type="CDD" id="cd00071">
    <property type="entry name" value="GMPK"/>
    <property type="match status" value="1"/>
</dbReference>
<sequence>MTTSIATGNLFILAAPSGAGKSSLIRALLERHSHESMQVSVSCTTRAPRPGEIDGVHYHFLTEAQFQEKIANNEFYEWAHVFGNYYGTSRTYIEETLASGIDVFLDIDWQGARQVRAAHPEVQSIFIVPPSLEILVERLRQRGQDSEEVIQARMEKAQAEMSHYHEFDYLLVNDKFEQTLTQLEHIVFAQRLRVPLQQVRHAAKIKDLLANDG</sequence>
<evidence type="ECO:0000256" key="4">
    <source>
        <dbReference type="ARBA" id="ARBA00016296"/>
    </source>
</evidence>
<evidence type="ECO:0000256" key="6">
    <source>
        <dbReference type="ARBA" id="ARBA00022679"/>
    </source>
</evidence>
<keyword evidence="7 11" id="KW-0547">Nucleotide-binding</keyword>
<evidence type="ECO:0000256" key="10">
    <source>
        <dbReference type="ARBA" id="ARBA00030128"/>
    </source>
</evidence>
<dbReference type="PANTHER" id="PTHR23117:SF13">
    <property type="entry name" value="GUANYLATE KINASE"/>
    <property type="match status" value="1"/>
</dbReference>
<evidence type="ECO:0000256" key="9">
    <source>
        <dbReference type="ARBA" id="ARBA00022840"/>
    </source>
</evidence>
<dbReference type="InterPro" id="IPR020590">
    <property type="entry name" value="Guanylate_kinase_CS"/>
</dbReference>
<feature type="domain" description="Guanylate kinase-like" evidence="12">
    <location>
        <begin position="8"/>
        <end position="188"/>
    </location>
</feature>
<proteinExistence type="inferred from homology"/>
<dbReference type="GO" id="GO:0004385">
    <property type="term" value="F:GMP kinase activity"/>
    <property type="evidence" value="ECO:0007669"/>
    <property type="project" value="UniProtKB-UniRule"/>
</dbReference>
<dbReference type="RefSeq" id="WP_092593557.1">
    <property type="nucleotide sequence ID" value="NZ_FMXN01000009.1"/>
</dbReference>
<evidence type="ECO:0000256" key="3">
    <source>
        <dbReference type="ARBA" id="ARBA00012961"/>
    </source>
</evidence>
<dbReference type="AlphaFoldDB" id="A0A1G6DC27"/>
<evidence type="ECO:0000256" key="1">
    <source>
        <dbReference type="ARBA" id="ARBA00004496"/>
    </source>
</evidence>
<dbReference type="InterPro" id="IPR017665">
    <property type="entry name" value="Guanylate_kinase"/>
</dbReference>
<comment type="similarity">
    <text evidence="2 11">Belongs to the guanylate kinase family.</text>
</comment>
<dbReference type="Gene3D" id="3.40.50.300">
    <property type="entry name" value="P-loop containing nucleotide triphosphate hydrolases"/>
    <property type="match status" value="1"/>
</dbReference>
<dbReference type="FunFam" id="3.40.50.300:FF:000084">
    <property type="entry name" value="Guanylate kinase"/>
    <property type="match status" value="1"/>
</dbReference>
<evidence type="ECO:0000313" key="14">
    <source>
        <dbReference type="Proteomes" id="UP000199626"/>
    </source>
</evidence>
<accession>A0A1G6DC27</accession>
<dbReference type="PROSITE" id="PS00856">
    <property type="entry name" value="GUANYLATE_KINASE_1"/>
    <property type="match status" value="1"/>
</dbReference>
<comment type="function">
    <text evidence="11">Essential for recycling GMP and indirectly, cGMP.</text>
</comment>
<evidence type="ECO:0000256" key="2">
    <source>
        <dbReference type="ARBA" id="ARBA00005790"/>
    </source>
</evidence>
<evidence type="ECO:0000259" key="12">
    <source>
        <dbReference type="PROSITE" id="PS50052"/>
    </source>
</evidence>
<dbReference type="GO" id="GO:0005829">
    <property type="term" value="C:cytosol"/>
    <property type="evidence" value="ECO:0007669"/>
    <property type="project" value="TreeGrafter"/>
</dbReference>
<keyword evidence="14" id="KW-1185">Reference proteome</keyword>
<dbReference type="HAMAP" id="MF_00328">
    <property type="entry name" value="Guanylate_kinase"/>
    <property type="match status" value="1"/>
</dbReference>
<gene>
    <name evidence="11" type="primary">gmk</name>
    <name evidence="13" type="ORF">SAMN02927930_01638</name>
</gene>
<evidence type="ECO:0000313" key="13">
    <source>
        <dbReference type="EMBL" id="SDB42704.1"/>
    </source>
</evidence>
<dbReference type="InterPro" id="IPR008144">
    <property type="entry name" value="Guanylate_kin-like_dom"/>
</dbReference>
<evidence type="ECO:0000256" key="5">
    <source>
        <dbReference type="ARBA" id="ARBA00022490"/>
    </source>
</evidence>
<dbReference type="FunFam" id="3.30.63.10:FF:000002">
    <property type="entry name" value="Guanylate kinase 1"/>
    <property type="match status" value="1"/>
</dbReference>
<dbReference type="SMART" id="SM00072">
    <property type="entry name" value="GuKc"/>
    <property type="match status" value="1"/>
</dbReference>
<feature type="binding site" evidence="11">
    <location>
        <begin position="15"/>
        <end position="22"/>
    </location>
    <ligand>
        <name>ATP</name>
        <dbReference type="ChEBI" id="CHEBI:30616"/>
    </ligand>
</feature>
<dbReference type="Proteomes" id="UP000199626">
    <property type="component" value="Unassembled WGS sequence"/>
</dbReference>
<organism evidence="13 14">
    <name type="scientific">Pseudidiomarina indica</name>
    <dbReference type="NCBI Taxonomy" id="1159017"/>
    <lineage>
        <taxon>Bacteria</taxon>
        <taxon>Pseudomonadati</taxon>
        <taxon>Pseudomonadota</taxon>
        <taxon>Gammaproteobacteria</taxon>
        <taxon>Alteromonadales</taxon>
        <taxon>Idiomarinaceae</taxon>
        <taxon>Pseudidiomarina</taxon>
    </lineage>
</organism>
<dbReference type="EMBL" id="FMXN01000009">
    <property type="protein sequence ID" value="SDB42704.1"/>
    <property type="molecule type" value="Genomic_DNA"/>
</dbReference>
<dbReference type="InterPro" id="IPR027417">
    <property type="entry name" value="P-loop_NTPase"/>
</dbReference>
<evidence type="ECO:0000256" key="8">
    <source>
        <dbReference type="ARBA" id="ARBA00022777"/>
    </source>
</evidence>
<dbReference type="Gene3D" id="3.30.63.10">
    <property type="entry name" value="Guanylate Kinase phosphate binding domain"/>
    <property type="match status" value="1"/>
</dbReference>
<keyword evidence="5 11" id="KW-0963">Cytoplasm</keyword>
<dbReference type="STRING" id="1159017.SAMN02927930_01638"/>
<dbReference type="SUPFAM" id="SSF52540">
    <property type="entry name" value="P-loop containing nucleoside triphosphate hydrolases"/>
    <property type="match status" value="1"/>
</dbReference>
<keyword evidence="6 11" id="KW-0808">Transferase</keyword>
<dbReference type="PROSITE" id="PS50052">
    <property type="entry name" value="GUANYLATE_KINASE_2"/>
    <property type="match status" value="1"/>
</dbReference>
<keyword evidence="8 11" id="KW-0418">Kinase</keyword>